<dbReference type="PANTHER" id="PTHR36846">
    <property type="entry name" value="PROTEIN VIAA"/>
    <property type="match status" value="1"/>
</dbReference>
<dbReference type="AlphaFoldDB" id="A0A1V3KRQ2"/>
<reference evidence="2 3" key="1">
    <citation type="submission" date="2016-10" db="EMBL/GenBank/DDBJ databases">
        <title>Rodentibacter gen. nov. and new species.</title>
        <authorList>
            <person name="Christensen H."/>
        </authorList>
    </citation>
    <scope>NUCLEOTIDE SEQUENCE [LARGE SCALE GENOMIC DNA]</scope>
    <source>
        <strain evidence="2 3">Ac81</strain>
    </source>
</reference>
<dbReference type="InterPro" id="IPR002035">
    <property type="entry name" value="VWF_A"/>
</dbReference>
<keyword evidence="3" id="KW-1185">Reference proteome</keyword>
<evidence type="ECO:0000313" key="3">
    <source>
        <dbReference type="Proteomes" id="UP000188573"/>
    </source>
</evidence>
<dbReference type="InterPro" id="IPR036465">
    <property type="entry name" value="vWFA_dom_sf"/>
</dbReference>
<feature type="domain" description="VWFA" evidence="1">
    <location>
        <begin position="312"/>
        <end position="412"/>
    </location>
</feature>
<accession>A0A1V3KRQ2</accession>
<dbReference type="EMBL" id="MLAG01000069">
    <property type="protein sequence ID" value="OOF80364.1"/>
    <property type="molecule type" value="Genomic_DNA"/>
</dbReference>
<dbReference type="Proteomes" id="UP000188573">
    <property type="component" value="Unassembled WGS sequence"/>
</dbReference>
<dbReference type="GO" id="GO:0005829">
    <property type="term" value="C:cytosol"/>
    <property type="evidence" value="ECO:0007669"/>
    <property type="project" value="TreeGrafter"/>
</dbReference>
<dbReference type="PANTHER" id="PTHR36846:SF1">
    <property type="entry name" value="PROTEIN VIAA"/>
    <property type="match status" value="1"/>
</dbReference>
<organism evidence="2 3">
    <name type="scientific">Rodentibacter ratti</name>
    <dbReference type="NCBI Taxonomy" id="1906745"/>
    <lineage>
        <taxon>Bacteria</taxon>
        <taxon>Pseudomonadati</taxon>
        <taxon>Pseudomonadota</taxon>
        <taxon>Gammaproteobacteria</taxon>
        <taxon>Pasteurellales</taxon>
        <taxon>Pasteurellaceae</taxon>
        <taxon>Rodentibacter</taxon>
    </lineage>
</organism>
<name>A0A1V3KRQ2_9PAST</name>
<evidence type="ECO:0000313" key="2">
    <source>
        <dbReference type="EMBL" id="OOF80364.1"/>
    </source>
</evidence>
<proteinExistence type="predicted"/>
<dbReference type="Gene3D" id="3.40.50.410">
    <property type="entry name" value="von Willebrand factor, type A domain"/>
    <property type="match status" value="1"/>
</dbReference>
<protein>
    <recommendedName>
        <fullName evidence="1">VWFA domain-containing protein</fullName>
    </recommendedName>
</protein>
<evidence type="ECO:0000259" key="1">
    <source>
        <dbReference type="Pfam" id="PF13519"/>
    </source>
</evidence>
<gene>
    <name evidence="2" type="ORF">BKG92_10535</name>
</gene>
<sequence>MPINLLTEKSIIKKSLNNQFGYLIQKNRLSSYLDNHINNWFNKACQFTQKNNSFPIFCDKWKIWNKHFRKKTKLFDNEIISEYENFCKLVNIPFDSNFWQKKLKENTEEKALAFHLLLNEWQKNLDKAQASWELEQINRARGKFLLELQKWLELIQQLEQKLSLLGLDFGLWFDDSLGSLTPQNIEELKRWATYFTQDKEAQKIADLLGRIRQIEQSSKIENIVQTIYVSTPKVDVNSKEEINGLRLDKDLEYALPSELALIADSETEILFDLKYLESKLVCFELQGTIYQDEKITQTREVETQEEEKLGPMILCIDSSASMSGTPEYIAKAIAFYLGNKAKTQDRKCFVINFSTDIETFEISAAKGITDLVTFLQKSFHGGTDVAPALNHALSLCQSRNYEKADVLMISDFVMGELPESLLNHIQQQREKGNKFNSLVIGNLFMNNRLGTHFDNEWIYNSNSHQIEQLVNFFKM</sequence>
<dbReference type="SUPFAM" id="SSF53300">
    <property type="entry name" value="vWA-like"/>
    <property type="match status" value="1"/>
</dbReference>
<dbReference type="Pfam" id="PF13519">
    <property type="entry name" value="VWA_2"/>
    <property type="match status" value="1"/>
</dbReference>
<dbReference type="RefSeq" id="WP_077497971.1">
    <property type="nucleotide sequence ID" value="NZ_MLAG01000069.1"/>
</dbReference>
<comment type="caution">
    <text evidence="2">The sequence shown here is derived from an EMBL/GenBank/DDBJ whole genome shotgun (WGS) entry which is preliminary data.</text>
</comment>